<evidence type="ECO:0000256" key="6">
    <source>
        <dbReference type="SAM" id="MobiDB-lite"/>
    </source>
</evidence>
<feature type="compositionally biased region" description="Basic and acidic residues" evidence="6">
    <location>
        <begin position="380"/>
        <end position="454"/>
    </location>
</feature>
<evidence type="ECO:0000259" key="8">
    <source>
        <dbReference type="PROSITE" id="PS51849"/>
    </source>
</evidence>
<comment type="caution">
    <text evidence="9">The sequence shown here is derived from an EMBL/GenBank/DDBJ whole genome shotgun (WGS) entry which is preliminary data.</text>
</comment>
<evidence type="ECO:0000256" key="1">
    <source>
        <dbReference type="ARBA" id="ARBA00004162"/>
    </source>
</evidence>
<name>A0A328UA69_9BACL</name>
<accession>A0A328UA69</accession>
<protein>
    <recommendedName>
        <fullName evidence="8">RsgI N-terminal anti-sigma domain-containing protein</fullName>
    </recommendedName>
</protein>
<dbReference type="EMBL" id="QLUW01000001">
    <property type="protein sequence ID" value="RAP77124.1"/>
    <property type="molecule type" value="Genomic_DNA"/>
</dbReference>
<reference evidence="9 10" key="1">
    <citation type="submission" date="2018-06" db="EMBL/GenBank/DDBJ databases">
        <title>Paenibacillus montanisoli sp. nov., isolated from mountain area soil.</title>
        <authorList>
            <person name="Wu M."/>
        </authorList>
    </citation>
    <scope>NUCLEOTIDE SEQUENCE [LARGE SCALE GENOMIC DNA]</scope>
    <source>
        <strain evidence="9 10">RA17</strain>
    </source>
</reference>
<evidence type="ECO:0000256" key="5">
    <source>
        <dbReference type="ARBA" id="ARBA00023136"/>
    </source>
</evidence>
<keyword evidence="4 7" id="KW-1133">Transmembrane helix</keyword>
<dbReference type="Pfam" id="PF23750">
    <property type="entry name" value="RsgI_M"/>
    <property type="match status" value="1"/>
</dbReference>
<dbReference type="GO" id="GO:0005886">
    <property type="term" value="C:plasma membrane"/>
    <property type="evidence" value="ECO:0007669"/>
    <property type="project" value="UniProtKB-SubCell"/>
</dbReference>
<keyword evidence="10" id="KW-1185">Reference proteome</keyword>
<feature type="compositionally biased region" description="Basic and acidic residues" evidence="6">
    <location>
        <begin position="306"/>
        <end position="343"/>
    </location>
</feature>
<evidence type="ECO:0000256" key="2">
    <source>
        <dbReference type="ARBA" id="ARBA00022475"/>
    </source>
</evidence>
<organism evidence="9 10">
    <name type="scientific">Paenibacillus montanisoli</name>
    <dbReference type="NCBI Taxonomy" id="2081970"/>
    <lineage>
        <taxon>Bacteria</taxon>
        <taxon>Bacillati</taxon>
        <taxon>Bacillota</taxon>
        <taxon>Bacilli</taxon>
        <taxon>Bacillales</taxon>
        <taxon>Paenibacillaceae</taxon>
        <taxon>Paenibacillus</taxon>
    </lineage>
</organism>
<dbReference type="Proteomes" id="UP000249260">
    <property type="component" value="Unassembled WGS sequence"/>
</dbReference>
<gene>
    <name evidence="9" type="ORF">DL346_01060</name>
</gene>
<dbReference type="InterPro" id="IPR055431">
    <property type="entry name" value="RsgI_M"/>
</dbReference>
<dbReference type="AlphaFoldDB" id="A0A328UA69"/>
<feature type="compositionally biased region" description="Basic and acidic residues" evidence="6">
    <location>
        <begin position="267"/>
        <end position="280"/>
    </location>
</feature>
<keyword evidence="5 7" id="KW-0472">Membrane</keyword>
<sequence length="454" mass="50348">MSRGIVMETGPKYAIVMTPDGQFRKVPTGRKLQIGEEFSFSERRRYAHPRKLHSFSIGAAAILLLLFVPFLLGRIGQGPEVVAYLTMDVNPSIELGVTEDEHVVELRAINDDGADVTEGLAYKGLPLDQVAEEIMDRIGAGTYLNSGEGDVIITSVMIAEPDVAEYENLVTEHMDAAVRKSLKKLTDEGRSLKVEVTKIKAPKEIREEAEHDGLSAGKLAFYLIAKELGYNVTLQELKTQSIHQTAKPWGGVKAVINEQTKPAVSSAKDDDSNKAEDKKVSQTTESAINAEQKKELREQLKELLKKEKENRSKDDDNNKHRDDDDKKGSSSSKKNNESADNKNIKKSSGSSSIPAQSKLQKGSDNRKDDSVREGDDDDNGDRGRGDDSGGDDDRNKDRDDDHKGGREEGNSSSDGRHNGVFDDDDKKQDDKIKKNSDIKKDDNRNKDRVHTKRE</sequence>
<evidence type="ECO:0000313" key="10">
    <source>
        <dbReference type="Proteomes" id="UP000249260"/>
    </source>
</evidence>
<keyword evidence="2" id="KW-1003">Cell membrane</keyword>
<feature type="transmembrane region" description="Helical" evidence="7">
    <location>
        <begin position="52"/>
        <end position="72"/>
    </location>
</feature>
<evidence type="ECO:0000256" key="4">
    <source>
        <dbReference type="ARBA" id="ARBA00022989"/>
    </source>
</evidence>
<evidence type="ECO:0000256" key="3">
    <source>
        <dbReference type="ARBA" id="ARBA00022692"/>
    </source>
</evidence>
<feature type="compositionally biased region" description="Basic and acidic residues" evidence="6">
    <location>
        <begin position="361"/>
        <end position="373"/>
    </location>
</feature>
<dbReference type="OrthoDB" id="9800626at2"/>
<keyword evidence="3 7" id="KW-0812">Transmembrane</keyword>
<dbReference type="PROSITE" id="PS51849">
    <property type="entry name" value="RSGI_N"/>
    <property type="match status" value="1"/>
</dbReference>
<feature type="region of interest" description="Disordered" evidence="6">
    <location>
        <begin position="306"/>
        <end position="454"/>
    </location>
</feature>
<comment type="subcellular location">
    <subcellularLocation>
        <location evidence="1">Cell membrane</location>
        <topology evidence="1">Single-pass membrane protein</topology>
    </subcellularLocation>
</comment>
<feature type="region of interest" description="Disordered" evidence="6">
    <location>
        <begin position="261"/>
        <end position="292"/>
    </location>
</feature>
<evidence type="ECO:0000313" key="9">
    <source>
        <dbReference type="EMBL" id="RAP77124.1"/>
    </source>
</evidence>
<feature type="domain" description="RsgI N-terminal anti-sigma" evidence="8">
    <location>
        <begin position="2"/>
        <end position="49"/>
    </location>
</feature>
<dbReference type="InterPro" id="IPR024449">
    <property type="entry name" value="Anti-sigma_RsgI_N"/>
</dbReference>
<proteinExistence type="predicted"/>
<evidence type="ECO:0000256" key="7">
    <source>
        <dbReference type="SAM" id="Phobius"/>
    </source>
</evidence>
<dbReference type="Pfam" id="PF12791">
    <property type="entry name" value="RsgI_N"/>
    <property type="match status" value="1"/>
</dbReference>
<dbReference type="RefSeq" id="WP_112880186.1">
    <property type="nucleotide sequence ID" value="NZ_QLUW01000001.1"/>
</dbReference>